<organism evidence="2 3">
    <name type="scientific">Paenibacillus alba</name>
    <dbReference type="NCBI Taxonomy" id="1197127"/>
    <lineage>
        <taxon>Bacteria</taxon>
        <taxon>Bacillati</taxon>
        <taxon>Bacillota</taxon>
        <taxon>Bacilli</taxon>
        <taxon>Bacillales</taxon>
        <taxon>Paenibacillaceae</taxon>
        <taxon>Paenibacillus</taxon>
    </lineage>
</organism>
<evidence type="ECO:0000256" key="1">
    <source>
        <dbReference type="SAM" id="MobiDB-lite"/>
    </source>
</evidence>
<reference evidence="2 3" key="1">
    <citation type="submission" date="2023-03" db="EMBL/GenBank/DDBJ databases">
        <title>Bacillus Genome Sequencing.</title>
        <authorList>
            <person name="Dunlap C."/>
        </authorList>
    </citation>
    <scope>NUCLEOTIDE SEQUENCE [LARGE SCALE GENOMIC DNA]</scope>
    <source>
        <strain evidence="2 3">BD-533</strain>
    </source>
</reference>
<gene>
    <name evidence="2" type="ORF">P4I72_03335</name>
</gene>
<name>A0ABU6FW95_9BACL</name>
<dbReference type="Proteomes" id="UP001338137">
    <property type="component" value="Unassembled WGS sequence"/>
</dbReference>
<dbReference type="RefSeq" id="WP_326070555.1">
    <property type="nucleotide sequence ID" value="NZ_JARLKY010000007.1"/>
</dbReference>
<comment type="caution">
    <text evidence="2">The sequence shown here is derived from an EMBL/GenBank/DDBJ whole genome shotgun (WGS) entry which is preliminary data.</text>
</comment>
<evidence type="ECO:0000313" key="3">
    <source>
        <dbReference type="Proteomes" id="UP001338137"/>
    </source>
</evidence>
<evidence type="ECO:0000313" key="2">
    <source>
        <dbReference type="EMBL" id="MEC0226159.1"/>
    </source>
</evidence>
<proteinExistence type="predicted"/>
<evidence type="ECO:0008006" key="4">
    <source>
        <dbReference type="Google" id="ProtNLM"/>
    </source>
</evidence>
<accession>A0ABU6FW95</accession>
<keyword evidence="3" id="KW-1185">Reference proteome</keyword>
<feature type="region of interest" description="Disordered" evidence="1">
    <location>
        <begin position="18"/>
        <end position="68"/>
    </location>
</feature>
<protein>
    <recommendedName>
        <fullName evidence="4">Secreted protein</fullName>
    </recommendedName>
</protein>
<sequence>MYAAFFFISFGSLHCTSRKSSLDPRSRLNRGKGKLSQPKKQSQQEKSIQPALSLPKRQSRPAKQAESR</sequence>
<dbReference type="EMBL" id="JARLKY010000007">
    <property type="protein sequence ID" value="MEC0226159.1"/>
    <property type="molecule type" value="Genomic_DNA"/>
</dbReference>
<feature type="compositionally biased region" description="Low complexity" evidence="1">
    <location>
        <begin position="34"/>
        <end position="49"/>
    </location>
</feature>